<dbReference type="SMART" id="SM00857">
    <property type="entry name" value="Resolvase"/>
    <property type="match status" value="1"/>
</dbReference>
<evidence type="ECO:0000259" key="3">
    <source>
        <dbReference type="PROSITE" id="PS51737"/>
    </source>
</evidence>
<evidence type="ECO:0000313" key="5">
    <source>
        <dbReference type="Proteomes" id="UP000054874"/>
    </source>
</evidence>
<dbReference type="Pfam" id="PF00239">
    <property type="entry name" value="Resolvase"/>
    <property type="match status" value="1"/>
</dbReference>
<dbReference type="Pfam" id="PF07508">
    <property type="entry name" value="Recombinase"/>
    <property type="match status" value="1"/>
</dbReference>
<feature type="coiled-coil region" evidence="1">
    <location>
        <begin position="401"/>
        <end position="470"/>
    </location>
</feature>
<dbReference type="PROSITE" id="PS51737">
    <property type="entry name" value="RECOMBINASE_DNA_BIND"/>
    <property type="match status" value="1"/>
</dbReference>
<dbReference type="OrthoDB" id="9784557at2"/>
<evidence type="ECO:0000313" key="4">
    <source>
        <dbReference type="EMBL" id="KSV60581.1"/>
    </source>
</evidence>
<evidence type="ECO:0000259" key="2">
    <source>
        <dbReference type="PROSITE" id="PS51736"/>
    </source>
</evidence>
<feature type="domain" description="Recombinase" evidence="3">
    <location>
        <begin position="161"/>
        <end position="294"/>
    </location>
</feature>
<comment type="caution">
    <text evidence="4">The sequence shown here is derived from an EMBL/GenBank/DDBJ whole genome shotgun (WGS) entry which is preliminary data.</text>
</comment>
<dbReference type="InterPro" id="IPR038109">
    <property type="entry name" value="DNA_bind_recomb_sf"/>
</dbReference>
<dbReference type="Gene3D" id="3.40.50.1390">
    <property type="entry name" value="Resolvase, N-terminal catalytic domain"/>
    <property type="match status" value="1"/>
</dbReference>
<name>A0A0V8QJ39_9FIRM</name>
<dbReference type="GO" id="GO:0003677">
    <property type="term" value="F:DNA binding"/>
    <property type="evidence" value="ECO:0007669"/>
    <property type="project" value="InterPro"/>
</dbReference>
<dbReference type="PANTHER" id="PTHR30461:SF23">
    <property type="entry name" value="DNA RECOMBINASE-RELATED"/>
    <property type="match status" value="1"/>
</dbReference>
<dbReference type="STRING" id="290052.ASU35_05250"/>
<dbReference type="CDD" id="cd03770">
    <property type="entry name" value="SR_TndX_transposase"/>
    <property type="match status" value="1"/>
</dbReference>
<dbReference type="SUPFAM" id="SSF53041">
    <property type="entry name" value="Resolvase-like"/>
    <property type="match status" value="1"/>
</dbReference>
<dbReference type="AlphaFoldDB" id="A0A0V8QJ39"/>
<dbReference type="InterPro" id="IPR006119">
    <property type="entry name" value="Resolv_N"/>
</dbReference>
<gene>
    <name evidence="4" type="ORF">ASU35_05250</name>
</gene>
<dbReference type="GO" id="GO:0000150">
    <property type="term" value="F:DNA strand exchange activity"/>
    <property type="evidence" value="ECO:0007669"/>
    <property type="project" value="InterPro"/>
</dbReference>
<dbReference type="Proteomes" id="UP000054874">
    <property type="component" value="Unassembled WGS sequence"/>
</dbReference>
<dbReference type="RefSeq" id="WP_058351298.1">
    <property type="nucleotide sequence ID" value="NZ_CABMMD010000002.1"/>
</dbReference>
<reference evidence="4 5" key="1">
    <citation type="submission" date="2015-11" db="EMBL/GenBank/DDBJ databases">
        <title>Butyribacter intestini gen. nov., sp. nov., a butyric acid-producing bacterium of the family Lachnospiraceae isolated from the human faeces.</title>
        <authorList>
            <person name="Zou Y."/>
            <person name="Xue W."/>
            <person name="Luo G."/>
            <person name="Lv M."/>
        </authorList>
    </citation>
    <scope>NUCLEOTIDE SEQUENCE [LARGE SCALE GENOMIC DNA]</scope>
    <source>
        <strain evidence="4 5">ACET-33324</strain>
    </source>
</reference>
<evidence type="ECO:0000256" key="1">
    <source>
        <dbReference type="SAM" id="Coils"/>
    </source>
</evidence>
<dbReference type="PROSITE" id="PS51736">
    <property type="entry name" value="RECOMBINASES_3"/>
    <property type="match status" value="1"/>
</dbReference>
<dbReference type="InterPro" id="IPR025378">
    <property type="entry name" value="DUF4368"/>
</dbReference>
<dbReference type="InterPro" id="IPR025827">
    <property type="entry name" value="Zn_ribbon_recom_dom"/>
</dbReference>
<dbReference type="PANTHER" id="PTHR30461">
    <property type="entry name" value="DNA-INVERTASE FROM LAMBDOID PROPHAGE"/>
    <property type="match status" value="1"/>
</dbReference>
<proteinExistence type="predicted"/>
<sequence length="538" mass="62511">MSRKKQVNQKITALYCRISLDDGGDNESMSISNQKIMLRDFAEKNGMFQYEYYVDDGYTGRNFNRPSFQRMIVDIEAGKIGCVITKDLSRLGRNYIEAGSYIEIFFPKHNVRYIAITDGVDSLTRQEMDITPFKNILNDMYSRDISKKVLAGRMTRSRQGKYCGGPTPLGLMRDPETAPVIRKIYDLALDGWGCIWIAKQLMEDKISITRVKGNTACDVNYYCWGSSRISHILRNPFYKGAHLVCRTHQKAIRSNTYDFIPREDWEIIEGCHEAIVTPEEWDQVQAIVDRRPPIMKGNACPFYNLFHGIIYCATCGKSMQVRYEKVGRTGKNRFTGEMREPIDKAYYICQTYNRLGKNACTSHKIEARDLYNLVLKDIQELAAMALKDADAFYQRLSRRMERRYMADASEMQKERERLESRNQEIDDMFLSLYTDKAKGVLSEQRFMKLAAAMEQEQEENQCRLQELMRMLQQSDAQESEVRTFIREIRQYATIQELDEAVLNRLISRILVGEVKKIDGQKIQEVRIVYNFVGEIVLG</sequence>
<dbReference type="InterPro" id="IPR050639">
    <property type="entry name" value="SSR_resolvase"/>
</dbReference>
<dbReference type="Pfam" id="PF14287">
    <property type="entry name" value="DUF4368"/>
    <property type="match status" value="1"/>
</dbReference>
<dbReference type="Gene3D" id="3.90.1750.20">
    <property type="entry name" value="Putative Large Serine Recombinase, Chain B, Domain 2"/>
    <property type="match status" value="1"/>
</dbReference>
<accession>A0A0V8QJ39</accession>
<keyword evidence="1" id="KW-0175">Coiled coil</keyword>
<feature type="domain" description="Resolvase/invertase-type recombinase catalytic" evidence="2">
    <location>
        <begin position="11"/>
        <end position="160"/>
    </location>
</feature>
<dbReference type="InterPro" id="IPR011109">
    <property type="entry name" value="DNA_bind_recombinase_dom"/>
</dbReference>
<dbReference type="EMBL" id="LNAM01000002">
    <property type="protein sequence ID" value="KSV60581.1"/>
    <property type="molecule type" value="Genomic_DNA"/>
</dbReference>
<dbReference type="InterPro" id="IPR036162">
    <property type="entry name" value="Resolvase-like_N_sf"/>
</dbReference>
<organism evidence="4 5">
    <name type="scientific">Acetivibrio ethanolgignens</name>
    <dbReference type="NCBI Taxonomy" id="290052"/>
    <lineage>
        <taxon>Bacteria</taxon>
        <taxon>Bacillati</taxon>
        <taxon>Bacillota</taxon>
        <taxon>Clostridia</taxon>
        <taxon>Eubacteriales</taxon>
        <taxon>Oscillospiraceae</taxon>
        <taxon>Acetivibrio</taxon>
    </lineage>
</organism>
<protein>
    <submittedName>
        <fullName evidence="4">Resolvase</fullName>
    </submittedName>
</protein>
<keyword evidence="5" id="KW-1185">Reference proteome</keyword>
<dbReference type="Pfam" id="PF13408">
    <property type="entry name" value="Zn_ribbon_recom"/>
    <property type="match status" value="1"/>
</dbReference>